<dbReference type="PANTHER" id="PTHR24015">
    <property type="entry name" value="OS07G0578800 PROTEIN-RELATED"/>
    <property type="match status" value="1"/>
</dbReference>
<dbReference type="InterPro" id="IPR046848">
    <property type="entry name" value="E_motif"/>
</dbReference>
<dbReference type="Gene3D" id="1.25.40.10">
    <property type="entry name" value="Tetratricopeptide repeat domain"/>
    <property type="match status" value="5"/>
</dbReference>
<sequence>MDATRLLFVLRTSITSKSLLQGKLIHQKMVILGLQDNIALCKNLINFYFACQYCDYAKLVFRRIGNPLDISLWNGLMATYTKNHMHIEALELFNRLWQYPYLKPDNFTYPSVLKACGVLGRDSYGRLLHAHLIKSGFVFDIVVASSLVGLYAKCNLFECVVQLFDEMPDRDVASWNTVISCYYQCGKAEKALEVFGKMRESGFEPNSVTLTTAISSCARLFDLERGKEIHREIIKNGMVLDGFVNSALVDMYGKCGCLDLAKDIFEQMPTKNVVAWNSMILGCSSIGDSKGCIELFKRMHVEGTKPNLTTLSIILIACSRAAQIQYGRFMHGYLIRNNIETDIFVNSGLIDLYFRCGKVQSAENVFKMLRRANLVCWNVMITGYVWMGNYFEALALYDDMKVASVKPDAVTFSTILSACSQLGALEKGKEIHNRVTETGLETNEIVMGSLLDMYAKCGAVDEAINIFNKLPERDIVSWTSMLTAYGSHGRALEALRLFGEMQQSNAKPDAITFLAVLSACSHAGLVDKGFYYFNQMTTKYGINPRIEHYSCLIDLLGRAGRLREAYSILKSTPEITEDFGLLSTLFSACQLQKDLELGEEIAKLLMNKHSDDSSTYITLSNMYASVKKWDDMRSIRLKMKELRLKKNPGCSWIEIDKRIEPFFVRDGSHPEVEMVHNCLAILSTHMEKDDMLPS</sequence>
<proteinExistence type="predicted"/>
<dbReference type="InterPro" id="IPR011990">
    <property type="entry name" value="TPR-like_helical_dom_sf"/>
</dbReference>
<feature type="repeat" description="PPR" evidence="2">
    <location>
        <begin position="408"/>
        <end position="442"/>
    </location>
</feature>
<dbReference type="NCBIfam" id="TIGR00756">
    <property type="entry name" value="PPR"/>
    <property type="match status" value="5"/>
</dbReference>
<keyword evidence="1" id="KW-0677">Repeat</keyword>
<evidence type="ECO:0000256" key="2">
    <source>
        <dbReference type="PROSITE-ProRule" id="PRU00708"/>
    </source>
</evidence>
<dbReference type="FunFam" id="1.25.40.10:FF:000031">
    <property type="entry name" value="Pentatricopeptide repeat-containing protein mitochondrial"/>
    <property type="match status" value="1"/>
</dbReference>
<dbReference type="GO" id="GO:0009451">
    <property type="term" value="P:RNA modification"/>
    <property type="evidence" value="ECO:0007669"/>
    <property type="project" value="InterPro"/>
</dbReference>
<keyword evidence="4" id="KW-1185">Reference proteome</keyword>
<dbReference type="PROSITE" id="PS51375">
    <property type="entry name" value="PPR"/>
    <property type="match status" value="5"/>
</dbReference>
<organism evidence="3 4">
    <name type="scientific">Jatropha curcas</name>
    <name type="common">Barbados nut</name>
    <dbReference type="NCBI Taxonomy" id="180498"/>
    <lineage>
        <taxon>Eukaryota</taxon>
        <taxon>Viridiplantae</taxon>
        <taxon>Streptophyta</taxon>
        <taxon>Embryophyta</taxon>
        <taxon>Tracheophyta</taxon>
        <taxon>Spermatophyta</taxon>
        <taxon>Magnoliopsida</taxon>
        <taxon>eudicotyledons</taxon>
        <taxon>Gunneridae</taxon>
        <taxon>Pentapetalae</taxon>
        <taxon>rosids</taxon>
        <taxon>fabids</taxon>
        <taxon>Malpighiales</taxon>
        <taxon>Euphorbiaceae</taxon>
        <taxon>Crotonoideae</taxon>
        <taxon>Jatropheae</taxon>
        <taxon>Jatropha</taxon>
    </lineage>
</organism>
<feature type="repeat" description="PPR" evidence="2">
    <location>
        <begin position="474"/>
        <end position="508"/>
    </location>
</feature>
<dbReference type="FunFam" id="1.25.40.10:FF:000158">
    <property type="entry name" value="pentatricopeptide repeat-containing protein At2g33680"/>
    <property type="match status" value="1"/>
</dbReference>
<dbReference type="EMBL" id="KK914461">
    <property type="protein sequence ID" value="KDP35999.1"/>
    <property type="molecule type" value="Genomic_DNA"/>
</dbReference>
<feature type="repeat" description="PPR" evidence="2">
    <location>
        <begin position="171"/>
        <end position="205"/>
    </location>
</feature>
<dbReference type="GO" id="GO:0099402">
    <property type="term" value="P:plant organ development"/>
    <property type="evidence" value="ECO:0007669"/>
    <property type="project" value="UniProtKB-ARBA"/>
</dbReference>
<dbReference type="Proteomes" id="UP000027138">
    <property type="component" value="Unassembled WGS sequence"/>
</dbReference>
<dbReference type="Pfam" id="PF20431">
    <property type="entry name" value="E_motif"/>
    <property type="match status" value="1"/>
</dbReference>
<dbReference type="GO" id="GO:0003723">
    <property type="term" value="F:RNA binding"/>
    <property type="evidence" value="ECO:0007669"/>
    <property type="project" value="InterPro"/>
</dbReference>
<feature type="repeat" description="PPR" evidence="2">
    <location>
        <begin position="272"/>
        <end position="306"/>
    </location>
</feature>
<evidence type="ECO:0000313" key="3">
    <source>
        <dbReference type="EMBL" id="KDP35999.1"/>
    </source>
</evidence>
<feature type="repeat" description="PPR" evidence="2">
    <location>
        <begin position="373"/>
        <end position="407"/>
    </location>
</feature>
<evidence type="ECO:0000256" key="1">
    <source>
        <dbReference type="ARBA" id="ARBA00022737"/>
    </source>
</evidence>
<dbReference type="AlphaFoldDB" id="A0A067KVW5"/>
<protein>
    <recommendedName>
        <fullName evidence="5">Pentatricopeptide repeat-containing protein</fullName>
    </recommendedName>
</protein>
<reference evidence="3 4" key="1">
    <citation type="journal article" date="2014" name="PLoS ONE">
        <title>Global Analysis of Gene Expression Profiles in Physic Nut (Jatropha curcas L.) Seedlings Exposed to Salt Stress.</title>
        <authorList>
            <person name="Zhang L."/>
            <person name="Zhang C."/>
            <person name="Wu P."/>
            <person name="Chen Y."/>
            <person name="Li M."/>
            <person name="Jiang H."/>
            <person name="Wu G."/>
        </authorList>
    </citation>
    <scope>NUCLEOTIDE SEQUENCE [LARGE SCALE GENOMIC DNA]</scope>
    <source>
        <strain evidence="4">cv. GZQX0401</strain>
        <tissue evidence="3">Young leaves</tissue>
    </source>
</reference>
<dbReference type="InterPro" id="IPR002885">
    <property type="entry name" value="PPR_rpt"/>
</dbReference>
<evidence type="ECO:0000313" key="4">
    <source>
        <dbReference type="Proteomes" id="UP000027138"/>
    </source>
</evidence>
<dbReference type="SUPFAM" id="SSF48452">
    <property type="entry name" value="TPR-like"/>
    <property type="match status" value="1"/>
</dbReference>
<name>A0A067KVW5_JATCU</name>
<dbReference type="Pfam" id="PF01535">
    <property type="entry name" value="PPR"/>
    <property type="match status" value="2"/>
</dbReference>
<dbReference type="Pfam" id="PF13041">
    <property type="entry name" value="PPR_2"/>
    <property type="match status" value="4"/>
</dbReference>
<evidence type="ECO:0008006" key="5">
    <source>
        <dbReference type="Google" id="ProtNLM"/>
    </source>
</evidence>
<gene>
    <name evidence="3" type="ORF">JCGZ_08394</name>
</gene>
<dbReference type="FunFam" id="1.25.40.10:FF:000284">
    <property type="entry name" value="Pentatricopeptide repeat-containing protein"/>
    <property type="match status" value="1"/>
</dbReference>
<accession>A0A067KVW5</accession>
<dbReference type="PANTHER" id="PTHR24015:SF260">
    <property type="entry name" value="PENTATRICOPEPTIDE REPEAT-CONTAINING PROTEIN"/>
    <property type="match status" value="1"/>
</dbReference>
<dbReference type="OrthoDB" id="185373at2759"/>
<dbReference type="FunFam" id="1.25.40.10:FF:000344">
    <property type="entry name" value="Pentatricopeptide repeat-containing protein"/>
    <property type="match status" value="1"/>
</dbReference>
<dbReference type="InterPro" id="IPR046960">
    <property type="entry name" value="PPR_At4g14850-like_plant"/>
</dbReference>